<reference evidence="2" key="1">
    <citation type="journal article" date="2022" name="Mol. Ecol. Resour.">
        <title>The genomes of chicory, endive, great burdock and yacon provide insights into Asteraceae palaeo-polyploidization history and plant inulin production.</title>
        <authorList>
            <person name="Fan W."/>
            <person name="Wang S."/>
            <person name="Wang H."/>
            <person name="Wang A."/>
            <person name="Jiang F."/>
            <person name="Liu H."/>
            <person name="Zhao H."/>
            <person name="Xu D."/>
            <person name="Zhang Y."/>
        </authorList>
    </citation>
    <scope>NUCLEOTIDE SEQUENCE [LARGE SCALE GENOMIC DNA]</scope>
    <source>
        <strain evidence="2">cv. Yunnan</strain>
    </source>
</reference>
<dbReference type="Proteomes" id="UP001056120">
    <property type="component" value="Linkage Group LG22"/>
</dbReference>
<evidence type="ECO:0000313" key="1">
    <source>
        <dbReference type="EMBL" id="KAI3726744.1"/>
    </source>
</evidence>
<reference evidence="1 2" key="2">
    <citation type="journal article" date="2022" name="Mol. Ecol. Resour.">
        <title>The genomes of chicory, endive, great burdock and yacon provide insights into Asteraceae paleo-polyploidization history and plant inulin production.</title>
        <authorList>
            <person name="Fan W."/>
            <person name="Wang S."/>
            <person name="Wang H."/>
            <person name="Wang A."/>
            <person name="Jiang F."/>
            <person name="Liu H."/>
            <person name="Zhao H."/>
            <person name="Xu D."/>
            <person name="Zhang Y."/>
        </authorList>
    </citation>
    <scope>NUCLEOTIDE SEQUENCE [LARGE SCALE GENOMIC DNA]</scope>
    <source>
        <strain evidence="2">cv. Yunnan</strain>
        <tissue evidence="1">Leaves</tissue>
    </source>
</reference>
<gene>
    <name evidence="1" type="ORF">L1987_66548</name>
</gene>
<dbReference type="EMBL" id="CM042039">
    <property type="protein sequence ID" value="KAI3726744.1"/>
    <property type="molecule type" value="Genomic_DNA"/>
</dbReference>
<organism evidence="1 2">
    <name type="scientific">Smallanthus sonchifolius</name>
    <dbReference type="NCBI Taxonomy" id="185202"/>
    <lineage>
        <taxon>Eukaryota</taxon>
        <taxon>Viridiplantae</taxon>
        <taxon>Streptophyta</taxon>
        <taxon>Embryophyta</taxon>
        <taxon>Tracheophyta</taxon>
        <taxon>Spermatophyta</taxon>
        <taxon>Magnoliopsida</taxon>
        <taxon>eudicotyledons</taxon>
        <taxon>Gunneridae</taxon>
        <taxon>Pentapetalae</taxon>
        <taxon>asterids</taxon>
        <taxon>campanulids</taxon>
        <taxon>Asterales</taxon>
        <taxon>Asteraceae</taxon>
        <taxon>Asteroideae</taxon>
        <taxon>Heliantheae alliance</taxon>
        <taxon>Millerieae</taxon>
        <taxon>Smallanthus</taxon>
    </lineage>
</organism>
<name>A0ACB9BXS3_9ASTR</name>
<sequence>MEDNKDIQIQVKKIPAFTVLKNVHGTWVSGRRIEPGVHEMLKEGDTVKIGGSSRVYELHWVPLTQAYNVDEQFVPAVYTIKEEEETHQVDEKHEAYSLDDDLECLDLNPLTSSVPGYSSSDAEVEQSLSPRTSNENDDVFAAVPIQASLVVSETASATQNGSASMKLFGISGGKELEFYTPDKENKNPNACSGKSVSKKAVISTIYGEKDIFGSSQKLFVTDEGIYREQEVDPFVNCEALLAPSEKEDKSRQMIMEGGCDSISYPQTVQKVLNSSQMSAKKRWTMVVDTNSLLDHKSLKHLKLLEGIKGTRLFVPKIVVNELMDSKSQDSFFKRSSKKASLALKWIEECMMNTRWWIHMDDEIVHSSMAVPEVLEIALHLHKQVTDQKIIILSNDLTLKIKAMAEGIMCEAAEEFRESLVNPFSERFMWVGSSARGLTWSCVDDDDILRQKYHRFGLNGSHGFKGLKLLACAKTCQLVTA</sequence>
<comment type="caution">
    <text evidence="1">The sequence shown here is derived from an EMBL/GenBank/DDBJ whole genome shotgun (WGS) entry which is preliminary data.</text>
</comment>
<accession>A0ACB9BXS3</accession>
<proteinExistence type="predicted"/>
<evidence type="ECO:0000313" key="2">
    <source>
        <dbReference type="Proteomes" id="UP001056120"/>
    </source>
</evidence>
<keyword evidence="2" id="KW-1185">Reference proteome</keyword>
<protein>
    <submittedName>
        <fullName evidence="1">Uncharacterized protein</fullName>
    </submittedName>
</protein>